<reference evidence="2 3" key="1">
    <citation type="submission" date="2015-06" db="EMBL/GenBank/DDBJ databases">
        <title>Survival trade-offs in plant roots during colonization by closely related pathogenic and mutualistic fungi.</title>
        <authorList>
            <person name="Hacquard S."/>
            <person name="Kracher B."/>
            <person name="Hiruma K."/>
            <person name="Weinman A."/>
            <person name="Muench P."/>
            <person name="Garrido Oter R."/>
            <person name="Ver Loren van Themaat E."/>
            <person name="Dallerey J.-F."/>
            <person name="Damm U."/>
            <person name="Henrissat B."/>
            <person name="Lespinet O."/>
            <person name="Thon M."/>
            <person name="Kemen E."/>
            <person name="McHardy A.C."/>
            <person name="Schulze-Lefert P."/>
            <person name="O'Connell R.J."/>
        </authorList>
    </citation>
    <scope>NUCLEOTIDE SEQUENCE [LARGE SCALE GENOMIC DNA]</scope>
    <source>
        <strain evidence="2 3">MAFF 238704</strain>
    </source>
</reference>
<feature type="chain" id="PRO_5007883333" evidence="1">
    <location>
        <begin position="33"/>
        <end position="124"/>
    </location>
</feature>
<organism evidence="2 3">
    <name type="scientific">Colletotrichum incanum</name>
    <name type="common">Soybean anthracnose fungus</name>
    <dbReference type="NCBI Taxonomy" id="1573173"/>
    <lineage>
        <taxon>Eukaryota</taxon>
        <taxon>Fungi</taxon>
        <taxon>Dikarya</taxon>
        <taxon>Ascomycota</taxon>
        <taxon>Pezizomycotina</taxon>
        <taxon>Sordariomycetes</taxon>
        <taxon>Hypocreomycetidae</taxon>
        <taxon>Glomerellales</taxon>
        <taxon>Glomerellaceae</taxon>
        <taxon>Colletotrichum</taxon>
        <taxon>Colletotrichum spaethianum species complex</taxon>
    </lineage>
</organism>
<dbReference type="EMBL" id="LFIW01002139">
    <property type="protein sequence ID" value="KZL79147.1"/>
    <property type="molecule type" value="Genomic_DNA"/>
</dbReference>
<evidence type="ECO:0000256" key="1">
    <source>
        <dbReference type="SAM" id="SignalP"/>
    </source>
</evidence>
<dbReference type="AlphaFoldDB" id="A0A166ZNI6"/>
<evidence type="ECO:0000313" key="3">
    <source>
        <dbReference type="Proteomes" id="UP000076584"/>
    </source>
</evidence>
<gene>
    <name evidence="2" type="ORF">CI238_12367</name>
</gene>
<accession>A0A166ZNI6</accession>
<sequence>LDKPVFSTNFYNSNMHAFATVAAALLLGAAQAAPAPESRQIIYGCYFTGDGIVNQYVSVGHDIDVPGTSGKTWNLDCGTTSTQLVPNVFAKCTVNKKQPSGITANENDKKYVNKLRHQLSNFLI</sequence>
<evidence type="ECO:0000313" key="2">
    <source>
        <dbReference type="EMBL" id="KZL79147.1"/>
    </source>
</evidence>
<protein>
    <submittedName>
        <fullName evidence="2">Uncharacterized protein</fullName>
    </submittedName>
</protein>
<dbReference type="Proteomes" id="UP000076584">
    <property type="component" value="Unassembled WGS sequence"/>
</dbReference>
<feature type="signal peptide" evidence="1">
    <location>
        <begin position="1"/>
        <end position="32"/>
    </location>
</feature>
<comment type="caution">
    <text evidence="2">The sequence shown here is derived from an EMBL/GenBank/DDBJ whole genome shotgun (WGS) entry which is preliminary data.</text>
</comment>
<name>A0A166ZNI6_COLIC</name>
<feature type="non-terminal residue" evidence="2">
    <location>
        <position position="1"/>
    </location>
</feature>
<keyword evidence="3" id="KW-1185">Reference proteome</keyword>
<keyword evidence="1" id="KW-0732">Signal</keyword>
<proteinExistence type="predicted"/>